<dbReference type="SUPFAM" id="SSF46458">
    <property type="entry name" value="Globin-like"/>
    <property type="match status" value="1"/>
</dbReference>
<feature type="region of interest" description="Disordered" evidence="6">
    <location>
        <begin position="589"/>
        <end position="639"/>
    </location>
</feature>
<dbReference type="PANTHER" id="PTHR10582">
    <property type="entry name" value="TRANSIENT RECEPTOR POTENTIAL ION CHANNEL PROTEIN"/>
    <property type="match status" value="1"/>
</dbReference>
<evidence type="ECO:0000256" key="3">
    <source>
        <dbReference type="ARBA" id="ARBA00022737"/>
    </source>
</evidence>
<accession>A0A0G4HCC2</accession>
<feature type="transmembrane region" description="Helical" evidence="7">
    <location>
        <begin position="342"/>
        <end position="368"/>
    </location>
</feature>
<evidence type="ECO:0000256" key="2">
    <source>
        <dbReference type="ARBA" id="ARBA00022692"/>
    </source>
</evidence>
<evidence type="ECO:0000313" key="9">
    <source>
        <dbReference type="EMBL" id="CEM41655.1"/>
    </source>
</evidence>
<sequence length="639" mass="70887">MAVGSEDPGSLQSPSGATSKRQINPQISARSGLSAAPSDGTDGKSRIAAAPSDGSIAVHSAEHVCEGWSWFAQWLEDELNDMLILLHRYAPLIHTSFDNVLERTTTEELGVRFYEIVFETAPHLQKLFKKPRRLQGRVFANVAALLISGIENPRFLTQELQRLSLRHVGYDIRPEHIPVFGNSLMRTIKEAALRPSPKDGQPFDFSHAHDEAWGALWGRVSTKFYGMIEGATNLITRALIGGDGNELCLALAAAPRGERINWAATVDLDTTFISPIYWCIREGRLDLATILIKDLLTIRADRARYYYGRAALFKFHPDLIEVLRHLLNGGDFNADFDIVARFTLAVACLLVWTMTFEAVTAIQALAAFFHSVLQMIGNIVKFMIVMVLIVCAFGSALALLAPSSEYFNGFGPSVFTLAAFAIQINRPDIVESGIDEISLLFFFFFTIVAVILMLNLLIAQITIAYEFVHHEVGGFARLGHAKVVLSIEACMSLRTRLRLYKRLGFDRPLEFDDGDFGPSGGVQTFERPSDQILNRRGASRWFEAEERVQRRSGPTGDHLPWPKTEVKKALDDKEKLNFIYEMIKKSHGHTSSIVGGPVISGRSRRREQQSMVGSAVYAGSLRGSDAGRGGKKNTAESQK</sequence>
<reference evidence="9" key="1">
    <citation type="submission" date="2014-11" db="EMBL/GenBank/DDBJ databases">
        <authorList>
            <person name="Otto D Thomas"/>
            <person name="Naeem Raeece"/>
        </authorList>
    </citation>
    <scope>NUCLEOTIDE SEQUENCE</scope>
</reference>
<evidence type="ECO:0000256" key="1">
    <source>
        <dbReference type="ARBA" id="ARBA00004141"/>
    </source>
</evidence>
<dbReference type="EMBL" id="CDMZ01002279">
    <property type="protein sequence ID" value="CEM41655.1"/>
    <property type="molecule type" value="Genomic_DNA"/>
</dbReference>
<dbReference type="InterPro" id="IPR009050">
    <property type="entry name" value="Globin-like_sf"/>
</dbReference>
<evidence type="ECO:0000259" key="8">
    <source>
        <dbReference type="PROSITE" id="PS01033"/>
    </source>
</evidence>
<evidence type="ECO:0000256" key="7">
    <source>
        <dbReference type="SAM" id="Phobius"/>
    </source>
</evidence>
<dbReference type="GO" id="GO:0005886">
    <property type="term" value="C:plasma membrane"/>
    <property type="evidence" value="ECO:0007669"/>
    <property type="project" value="TreeGrafter"/>
</dbReference>
<proteinExistence type="predicted"/>
<dbReference type="InterPro" id="IPR012292">
    <property type="entry name" value="Globin/Proto"/>
</dbReference>
<dbReference type="GO" id="GO:0020037">
    <property type="term" value="F:heme binding"/>
    <property type="evidence" value="ECO:0007669"/>
    <property type="project" value="InterPro"/>
</dbReference>
<comment type="subcellular location">
    <subcellularLocation>
        <location evidence="1">Membrane</location>
        <topology evidence="1">Multi-pass membrane protein</topology>
    </subcellularLocation>
</comment>
<evidence type="ECO:0000256" key="6">
    <source>
        <dbReference type="SAM" id="MobiDB-lite"/>
    </source>
</evidence>
<keyword evidence="5 7" id="KW-0472">Membrane</keyword>
<dbReference type="PROSITE" id="PS01033">
    <property type="entry name" value="GLOBIN"/>
    <property type="match status" value="1"/>
</dbReference>
<protein>
    <recommendedName>
        <fullName evidence="8">Globin domain-containing protein</fullName>
    </recommendedName>
</protein>
<dbReference type="AlphaFoldDB" id="A0A0G4HCC2"/>
<feature type="domain" description="Globin" evidence="8">
    <location>
        <begin position="82"/>
        <end position="229"/>
    </location>
</feature>
<dbReference type="GO" id="GO:0005216">
    <property type="term" value="F:monoatomic ion channel activity"/>
    <property type="evidence" value="ECO:0007669"/>
    <property type="project" value="InterPro"/>
</dbReference>
<dbReference type="InterPro" id="IPR000971">
    <property type="entry name" value="Globin"/>
</dbReference>
<evidence type="ECO:0000256" key="5">
    <source>
        <dbReference type="ARBA" id="ARBA00023136"/>
    </source>
</evidence>
<dbReference type="InterPro" id="IPR005821">
    <property type="entry name" value="Ion_trans_dom"/>
</dbReference>
<name>A0A0G4HCC2_9ALVE</name>
<evidence type="ECO:0000256" key="4">
    <source>
        <dbReference type="ARBA" id="ARBA00022989"/>
    </source>
</evidence>
<keyword evidence="2 7" id="KW-0812">Transmembrane</keyword>
<keyword evidence="4 7" id="KW-1133">Transmembrane helix</keyword>
<dbReference type="Pfam" id="PF00520">
    <property type="entry name" value="Ion_trans"/>
    <property type="match status" value="1"/>
</dbReference>
<dbReference type="Gene3D" id="1.10.490.10">
    <property type="entry name" value="Globins"/>
    <property type="match status" value="1"/>
</dbReference>
<dbReference type="PhylomeDB" id="A0A0G4HCC2"/>
<keyword evidence="3" id="KW-0677">Repeat</keyword>
<feature type="transmembrane region" description="Helical" evidence="7">
    <location>
        <begin position="437"/>
        <end position="458"/>
    </location>
</feature>
<dbReference type="PANTHER" id="PTHR10582:SF2">
    <property type="entry name" value="INACTIVE"/>
    <property type="match status" value="1"/>
</dbReference>
<dbReference type="Pfam" id="PF00042">
    <property type="entry name" value="Globin"/>
    <property type="match status" value="1"/>
</dbReference>
<dbReference type="VEuPathDB" id="CryptoDB:Cvel_6317"/>
<feature type="compositionally biased region" description="Polar residues" evidence="6">
    <location>
        <begin position="10"/>
        <end position="31"/>
    </location>
</feature>
<feature type="transmembrane region" description="Helical" evidence="7">
    <location>
        <begin position="380"/>
        <end position="400"/>
    </location>
</feature>
<organism evidence="9">
    <name type="scientific">Chromera velia CCMP2878</name>
    <dbReference type="NCBI Taxonomy" id="1169474"/>
    <lineage>
        <taxon>Eukaryota</taxon>
        <taxon>Sar</taxon>
        <taxon>Alveolata</taxon>
        <taxon>Colpodellida</taxon>
        <taxon>Chromeraceae</taxon>
        <taxon>Chromera</taxon>
    </lineage>
</organism>
<dbReference type="GO" id="GO:0098703">
    <property type="term" value="P:calcium ion import across plasma membrane"/>
    <property type="evidence" value="ECO:0007669"/>
    <property type="project" value="TreeGrafter"/>
</dbReference>
<dbReference type="InterPro" id="IPR024862">
    <property type="entry name" value="TRPV"/>
</dbReference>
<dbReference type="GO" id="GO:0019825">
    <property type="term" value="F:oxygen binding"/>
    <property type="evidence" value="ECO:0007669"/>
    <property type="project" value="InterPro"/>
</dbReference>
<feature type="region of interest" description="Disordered" evidence="6">
    <location>
        <begin position="1"/>
        <end position="48"/>
    </location>
</feature>
<gene>
    <name evidence="9" type="ORF">Cvel_6317</name>
</gene>